<accession>A0A0M5MG78</accession>
<evidence type="ECO:0000313" key="1">
    <source>
        <dbReference type="EMBL" id="ALF52225.1"/>
    </source>
</evidence>
<dbReference type="Proteomes" id="UP000062645">
    <property type="component" value="Chromosome"/>
</dbReference>
<reference evidence="1 2" key="2">
    <citation type="journal article" date="2016" name="Genome Announc.">
        <title>Draft Genome Sequence of the N2-Fixing Cyanobacterium Nostoc piscinale CENA21, Isolated from the Brazilian Amazon Floodplain.</title>
        <authorList>
            <person name="Leao T."/>
            <person name="Guimaraes P.I."/>
            <person name="de Melo A.G."/>
            <person name="Ramos R.T."/>
            <person name="Leao P.N."/>
            <person name="Silva A."/>
            <person name="Fiore M.F."/>
            <person name="Schneider M.P."/>
        </authorList>
    </citation>
    <scope>NUCLEOTIDE SEQUENCE [LARGE SCALE GENOMIC DNA]</scope>
    <source>
        <strain evidence="1 2">CENA21</strain>
    </source>
</reference>
<gene>
    <name evidence="1" type="ORF">ACX27_04145</name>
</gene>
<evidence type="ECO:0000313" key="2">
    <source>
        <dbReference type="Proteomes" id="UP000062645"/>
    </source>
</evidence>
<dbReference type="EMBL" id="CP012036">
    <property type="protein sequence ID" value="ALF52225.1"/>
    <property type="molecule type" value="Genomic_DNA"/>
</dbReference>
<proteinExistence type="predicted"/>
<dbReference type="STRING" id="224013.ACX27_04145"/>
<dbReference type="AlphaFoldDB" id="A0A0M5MG78"/>
<keyword evidence="2" id="KW-1185">Reference proteome</keyword>
<organism evidence="1 2">
    <name type="scientific">Nostoc piscinale CENA21</name>
    <dbReference type="NCBI Taxonomy" id="224013"/>
    <lineage>
        <taxon>Bacteria</taxon>
        <taxon>Bacillati</taxon>
        <taxon>Cyanobacteriota</taxon>
        <taxon>Cyanophyceae</taxon>
        <taxon>Nostocales</taxon>
        <taxon>Nostocaceae</taxon>
        <taxon>Nostoc</taxon>
    </lineage>
</organism>
<name>A0A0M5MG78_9NOSO</name>
<dbReference type="RefSeq" id="WP_062288827.1">
    <property type="nucleotide sequence ID" value="NZ_CP012036.1"/>
</dbReference>
<sequence>MAKTIKRIQFDPPGQIEIFYVEDGSTEWQKFISDADYQEFLLERQTEIDNGVPPAPTPNWVGFNTAMFQNAAYNRIRSNTSNQLDGGRVEALALSLAAGVPFNMQIFAVLWNNTIAGSETPPTAEEAAGWRAIASTNNMPFTYNQSGLIEVS</sequence>
<dbReference type="PATRIC" id="fig|224013.5.peg.996"/>
<dbReference type="KEGG" id="npz:ACX27_04145"/>
<reference evidence="2" key="1">
    <citation type="submission" date="2015-07" db="EMBL/GenBank/DDBJ databases">
        <title>Genome Of Nitrogen-Fixing Cyanobacterium Nostoc piscinale CENA21 From Solimoes/Amazon River Floodplain Sediments And Comparative Genomics To Uncover Biosynthetic Natural Products Potential.</title>
        <authorList>
            <person name="Leao T.F."/>
            <person name="Leao P.N."/>
            <person name="Guimaraes P.I."/>
            <person name="de Melo A.G.C."/>
            <person name="Ramos R.T.J."/>
            <person name="Silva A."/>
            <person name="Fiore M.F."/>
            <person name="Schneider M.P.C."/>
        </authorList>
    </citation>
    <scope>NUCLEOTIDE SEQUENCE [LARGE SCALE GENOMIC DNA]</scope>
    <source>
        <strain evidence="2">CENA21</strain>
    </source>
</reference>
<protein>
    <submittedName>
        <fullName evidence="1">Uncharacterized protein</fullName>
    </submittedName>
</protein>